<accession>A0A239F6M2</accession>
<evidence type="ECO:0000313" key="2">
    <source>
        <dbReference type="Proteomes" id="UP000198304"/>
    </source>
</evidence>
<gene>
    <name evidence="1" type="ORF">SAMN05446037_101236</name>
</gene>
<dbReference type="SUPFAM" id="SSF55166">
    <property type="entry name" value="Hedgehog/DD-peptidase"/>
    <property type="match status" value="1"/>
</dbReference>
<reference evidence="1 2" key="1">
    <citation type="submission" date="2017-06" db="EMBL/GenBank/DDBJ databases">
        <authorList>
            <person name="Kim H.J."/>
            <person name="Triplett B.A."/>
        </authorList>
    </citation>
    <scope>NUCLEOTIDE SEQUENCE [LARGE SCALE GENOMIC DNA]</scope>
    <source>
        <strain evidence="1 2">SCA</strain>
    </source>
</reference>
<name>A0A239F6M2_9FIRM</name>
<dbReference type="Proteomes" id="UP000198304">
    <property type="component" value="Unassembled WGS sequence"/>
</dbReference>
<proteinExistence type="predicted"/>
<sequence length="241" mass="27944">MKRYIIILILILIGIFSVKGISDFKQTTKKVSIALSKEYENTLKKDIFSLMMAYPEYILDIEVIDKNQVYLILKSGKKLIYDGKKEKTALEKLQNPDLQDMMEQKYMLGSIDALMPQDYNPGRIRAYSLSKEVYGNNQSEIERNLTGITLNSTHHRFNANNSAAHFLKNAIAELNQLAKNNPELWGYMYPIGGTYNYRYIAKTNMLSPHAFGISIDLAIHKNDYWQWTARIEREKRLKGYP</sequence>
<protein>
    <recommendedName>
        <fullName evidence="3">D-alanyl-D-alanine carboxypeptidase</fullName>
    </recommendedName>
</protein>
<organism evidence="1 2">
    <name type="scientific">Anaerovirgula multivorans</name>
    <dbReference type="NCBI Taxonomy" id="312168"/>
    <lineage>
        <taxon>Bacteria</taxon>
        <taxon>Bacillati</taxon>
        <taxon>Bacillota</taxon>
        <taxon>Clostridia</taxon>
        <taxon>Peptostreptococcales</taxon>
        <taxon>Natronincolaceae</taxon>
        <taxon>Anaerovirgula</taxon>
    </lineage>
</organism>
<evidence type="ECO:0000313" key="1">
    <source>
        <dbReference type="EMBL" id="SNS52536.1"/>
    </source>
</evidence>
<dbReference type="OrthoDB" id="9799970at2"/>
<dbReference type="InterPro" id="IPR009045">
    <property type="entry name" value="Zn_M74/Hedgehog-like"/>
</dbReference>
<dbReference type="AlphaFoldDB" id="A0A239F6M2"/>
<keyword evidence="2" id="KW-1185">Reference proteome</keyword>
<dbReference type="RefSeq" id="WP_089283353.1">
    <property type="nucleotide sequence ID" value="NZ_FZOJ01000012.1"/>
</dbReference>
<evidence type="ECO:0008006" key="3">
    <source>
        <dbReference type="Google" id="ProtNLM"/>
    </source>
</evidence>
<dbReference type="EMBL" id="FZOJ01000012">
    <property type="protein sequence ID" value="SNS52536.1"/>
    <property type="molecule type" value="Genomic_DNA"/>
</dbReference>